<dbReference type="AlphaFoldDB" id="A0A7W8HFJ3"/>
<accession>A0A7W8HFJ3</accession>
<reference evidence="1 2" key="1">
    <citation type="submission" date="2020-08" db="EMBL/GenBank/DDBJ databases">
        <title>Genomic Encyclopedia of Type Strains, Phase IV (KMG-IV): sequencing the most valuable type-strain genomes for metagenomic binning, comparative biology and taxonomic classification.</title>
        <authorList>
            <person name="Goeker M."/>
        </authorList>
    </citation>
    <scope>NUCLEOTIDE SEQUENCE [LARGE SCALE GENOMIC DNA]</scope>
    <source>
        <strain evidence="1 2">DSM 29781</strain>
    </source>
</reference>
<proteinExistence type="predicted"/>
<protein>
    <submittedName>
        <fullName evidence="1">Uncharacterized protein</fullName>
    </submittedName>
</protein>
<comment type="caution">
    <text evidence="1">The sequence shown here is derived from an EMBL/GenBank/DDBJ whole genome shotgun (WGS) entry which is preliminary data.</text>
</comment>
<dbReference type="RefSeq" id="WP_183963611.1">
    <property type="nucleotide sequence ID" value="NZ_BAABEW010000021.1"/>
</dbReference>
<name>A0A7W8HFJ3_9BURK</name>
<sequence>MVDLMAAQLDAALCTSGGAGAAAHRILDDLAVLAGGDEPALGDLWPEARQAPLAELRARIAALPNAGEVASILLSYVESTRASAPWEG</sequence>
<evidence type="ECO:0000313" key="1">
    <source>
        <dbReference type="EMBL" id="MBB5270323.1"/>
    </source>
</evidence>
<gene>
    <name evidence="1" type="ORF">HNQ70_000307</name>
</gene>
<evidence type="ECO:0000313" key="2">
    <source>
        <dbReference type="Proteomes" id="UP000532440"/>
    </source>
</evidence>
<keyword evidence="2" id="KW-1185">Reference proteome</keyword>
<organism evidence="1 2">
    <name type="scientific">Quisquiliibacterium transsilvanicum</name>
    <dbReference type="NCBI Taxonomy" id="1549638"/>
    <lineage>
        <taxon>Bacteria</taxon>
        <taxon>Pseudomonadati</taxon>
        <taxon>Pseudomonadota</taxon>
        <taxon>Betaproteobacteria</taxon>
        <taxon>Burkholderiales</taxon>
        <taxon>Burkholderiaceae</taxon>
        <taxon>Quisquiliibacterium</taxon>
    </lineage>
</organism>
<dbReference type="EMBL" id="JACHGB010000001">
    <property type="protein sequence ID" value="MBB5270323.1"/>
    <property type="molecule type" value="Genomic_DNA"/>
</dbReference>
<dbReference type="Proteomes" id="UP000532440">
    <property type="component" value="Unassembled WGS sequence"/>
</dbReference>